<sequence length="373" mass="40312">MAVANKEIVKLVENLAPLRLAEEWDNSGWQLGDPGAPTAKVMLTLDITPPVVEEAAAAGAGLIISHHPMFLKGLKNLCLDRPEGKLIEALIKKDIAVYSAHTNLDSAAGGVNSVLAEQLGLIEVDNMLPGKAEQLYKLVVFVPLEQVEQVRTAITEAGAGWIGNYRDCAFQSTGIGTFRPLEGSKPFIGQTGLLEKVEEFRLETIVPEKDKKSVIAAMLNAHPYEEVAYDLYPLANNTAGHGLGRIGCLPQEVSLGDFAKLVKMTLQVDAVRLGGNEHGKPVRKVAVCGGAGASLWKQALSKGADVYVTGDIKYHEALDMSTAGLSFIDAGHFPTERIILPVLYKYLIKVCSKHNFAVDILLSQKQNDVFVYV</sequence>
<dbReference type="PIRSF" id="PIRSF037489">
    <property type="entry name" value="UCP037489_NIF3_YqfO"/>
    <property type="match status" value="1"/>
</dbReference>
<feature type="binding site" evidence="5">
    <location>
        <position position="66"/>
    </location>
    <ligand>
        <name>a divalent metal cation</name>
        <dbReference type="ChEBI" id="CHEBI:60240"/>
        <label>1</label>
    </ligand>
</feature>
<evidence type="ECO:0000256" key="4">
    <source>
        <dbReference type="PIRNR" id="PIRNR037489"/>
    </source>
</evidence>
<dbReference type="PANTHER" id="PTHR13799">
    <property type="entry name" value="NGG1 INTERACTING FACTOR 3"/>
    <property type="match status" value="1"/>
</dbReference>
<evidence type="ECO:0000313" key="6">
    <source>
        <dbReference type="EMBL" id="ACV63786.1"/>
    </source>
</evidence>
<dbReference type="InterPro" id="IPR036069">
    <property type="entry name" value="DUF34/NIF3_sf"/>
</dbReference>
<evidence type="ECO:0000256" key="5">
    <source>
        <dbReference type="PIRSR" id="PIRSR602678-1"/>
    </source>
</evidence>
<dbReference type="NCBIfam" id="TIGR00486">
    <property type="entry name" value="YbgI_SA1388"/>
    <property type="match status" value="1"/>
</dbReference>
<dbReference type="HOGENOM" id="CLU_037423_1_0_9"/>
<dbReference type="Pfam" id="PF01784">
    <property type="entry name" value="DUF34_NIF3"/>
    <property type="match status" value="1"/>
</dbReference>
<feature type="binding site" evidence="5">
    <location>
        <position position="336"/>
    </location>
    <ligand>
        <name>a divalent metal cation</name>
        <dbReference type="ChEBI" id="CHEBI:60240"/>
        <label>1</label>
    </ligand>
</feature>
<dbReference type="Proteomes" id="UP000002217">
    <property type="component" value="Chromosome"/>
</dbReference>
<proteinExistence type="inferred from homology"/>
<feature type="binding site" evidence="5">
    <location>
        <position position="105"/>
    </location>
    <ligand>
        <name>a divalent metal cation</name>
        <dbReference type="ChEBI" id="CHEBI:60240"/>
        <label>1</label>
    </ligand>
</feature>
<dbReference type="eggNOG" id="COG0327">
    <property type="taxonomic scope" value="Bacteria"/>
</dbReference>
<keyword evidence="7" id="KW-1185">Reference proteome</keyword>
<dbReference type="SUPFAM" id="SSF102705">
    <property type="entry name" value="NIF3 (NGG1p interacting factor 3)-like"/>
    <property type="match status" value="1"/>
</dbReference>
<comment type="similarity">
    <text evidence="1 4">Belongs to the GTP cyclohydrolase I type 2/NIF3 family.</text>
</comment>
<organism evidence="6 7">
    <name type="scientific">Desulfofarcimen acetoxidans (strain ATCC 49208 / DSM 771 / KCTC 5769 / VKM B-1644 / 5575)</name>
    <name type="common">Desulfotomaculum acetoxidans</name>
    <dbReference type="NCBI Taxonomy" id="485916"/>
    <lineage>
        <taxon>Bacteria</taxon>
        <taxon>Bacillati</taxon>
        <taxon>Bacillota</taxon>
        <taxon>Clostridia</taxon>
        <taxon>Eubacteriales</taxon>
        <taxon>Peptococcaceae</taxon>
        <taxon>Desulfofarcimen</taxon>
    </lineage>
</organism>
<keyword evidence="3 4" id="KW-0479">Metal-binding</keyword>
<dbReference type="FunFam" id="3.30.70.120:FF:000006">
    <property type="entry name" value="GTP cyclohydrolase 1 type 2 homolog"/>
    <property type="match status" value="1"/>
</dbReference>
<name>C8W3K0_DESAS</name>
<dbReference type="Gene3D" id="3.40.1390.30">
    <property type="entry name" value="NIF3 (NGG1p interacting factor 3)-like"/>
    <property type="match status" value="1"/>
</dbReference>
<dbReference type="InterPro" id="IPR015867">
    <property type="entry name" value="N-reg_PII/ATP_PRibTrfase_C"/>
</dbReference>
<dbReference type="InterPro" id="IPR017221">
    <property type="entry name" value="DUF34/NIF3_bac"/>
</dbReference>
<gene>
    <name evidence="6" type="ordered locus">Dtox_3034</name>
</gene>
<evidence type="ECO:0000313" key="7">
    <source>
        <dbReference type="Proteomes" id="UP000002217"/>
    </source>
</evidence>
<dbReference type="STRING" id="485916.Dtox_3034"/>
<feature type="binding site" evidence="5">
    <location>
        <position position="332"/>
    </location>
    <ligand>
        <name>a divalent metal cation</name>
        <dbReference type="ChEBI" id="CHEBI:60240"/>
        <label>1</label>
    </ligand>
</feature>
<dbReference type="OrthoDB" id="9792792at2"/>
<evidence type="ECO:0000256" key="3">
    <source>
        <dbReference type="ARBA" id="ARBA00022723"/>
    </source>
</evidence>
<evidence type="ECO:0000256" key="1">
    <source>
        <dbReference type="ARBA" id="ARBA00006964"/>
    </source>
</evidence>
<protein>
    <recommendedName>
        <fullName evidence="2 4">GTP cyclohydrolase 1 type 2 homolog</fullName>
    </recommendedName>
</protein>
<dbReference type="Gene3D" id="3.30.70.120">
    <property type="match status" value="1"/>
</dbReference>
<dbReference type="InterPro" id="IPR002678">
    <property type="entry name" value="DUF34/NIF3"/>
</dbReference>
<reference evidence="6 7" key="1">
    <citation type="journal article" date="2009" name="Stand. Genomic Sci.">
        <title>Complete genome sequence of Desulfotomaculum acetoxidans type strain (5575).</title>
        <authorList>
            <person name="Spring S."/>
            <person name="Lapidus A."/>
            <person name="Schroder M."/>
            <person name="Gleim D."/>
            <person name="Sims D."/>
            <person name="Meincke L."/>
            <person name="Glavina Del Rio T."/>
            <person name="Tice H."/>
            <person name="Copeland A."/>
            <person name="Cheng J.F."/>
            <person name="Lucas S."/>
            <person name="Chen F."/>
            <person name="Nolan M."/>
            <person name="Bruce D."/>
            <person name="Goodwin L."/>
            <person name="Pitluck S."/>
            <person name="Ivanova N."/>
            <person name="Mavromatis K."/>
            <person name="Mikhailova N."/>
            <person name="Pati A."/>
            <person name="Chen A."/>
            <person name="Palaniappan K."/>
            <person name="Land M."/>
            <person name="Hauser L."/>
            <person name="Chang Y.J."/>
            <person name="Jeffries C.D."/>
            <person name="Chain P."/>
            <person name="Saunders E."/>
            <person name="Brettin T."/>
            <person name="Detter J.C."/>
            <person name="Goker M."/>
            <person name="Bristow J."/>
            <person name="Eisen J.A."/>
            <person name="Markowitz V."/>
            <person name="Hugenholtz P."/>
            <person name="Kyrpides N.C."/>
            <person name="Klenk H.P."/>
            <person name="Han C."/>
        </authorList>
    </citation>
    <scope>NUCLEOTIDE SEQUENCE [LARGE SCALE GENOMIC DNA]</scope>
    <source>
        <strain evidence="7">ATCC 49208 / DSM 771 / VKM B-1644</strain>
    </source>
</reference>
<dbReference type="RefSeq" id="WP_015758478.1">
    <property type="nucleotide sequence ID" value="NC_013216.1"/>
</dbReference>
<feature type="binding site" evidence="5">
    <location>
        <position position="67"/>
    </location>
    <ligand>
        <name>a divalent metal cation</name>
        <dbReference type="ChEBI" id="CHEBI:60240"/>
        <label>1</label>
    </ligand>
</feature>
<dbReference type="FunFam" id="3.40.1390.30:FF:000001">
    <property type="entry name" value="GTP cyclohydrolase 1 type 2"/>
    <property type="match status" value="1"/>
</dbReference>
<dbReference type="PANTHER" id="PTHR13799:SF14">
    <property type="entry name" value="GTP CYCLOHYDROLASE 1 TYPE 2 HOMOLOG"/>
    <property type="match status" value="1"/>
</dbReference>
<dbReference type="GO" id="GO:0005737">
    <property type="term" value="C:cytoplasm"/>
    <property type="evidence" value="ECO:0007669"/>
    <property type="project" value="TreeGrafter"/>
</dbReference>
<dbReference type="AlphaFoldDB" id="C8W3K0"/>
<dbReference type="GO" id="GO:0046872">
    <property type="term" value="F:metal ion binding"/>
    <property type="evidence" value="ECO:0007669"/>
    <property type="project" value="UniProtKB-UniRule"/>
</dbReference>
<evidence type="ECO:0000256" key="2">
    <source>
        <dbReference type="ARBA" id="ARBA00022112"/>
    </source>
</evidence>
<dbReference type="EMBL" id="CP001720">
    <property type="protein sequence ID" value="ACV63786.1"/>
    <property type="molecule type" value="Genomic_DNA"/>
</dbReference>
<dbReference type="KEGG" id="dae:Dtox_3034"/>
<accession>C8W3K0</accession>